<keyword evidence="2" id="KW-0472">Membrane</keyword>
<keyword evidence="2" id="KW-1133">Transmembrane helix</keyword>
<feature type="transmembrane region" description="Helical" evidence="2">
    <location>
        <begin position="24"/>
        <end position="44"/>
    </location>
</feature>
<evidence type="ECO:0000313" key="3">
    <source>
        <dbReference type="EMBL" id="TYA66006.1"/>
    </source>
</evidence>
<dbReference type="Proteomes" id="UP000323930">
    <property type="component" value="Unassembled WGS sequence"/>
</dbReference>
<evidence type="ECO:0000256" key="2">
    <source>
        <dbReference type="SAM" id="Phobius"/>
    </source>
</evidence>
<dbReference type="PROSITE" id="PS50005">
    <property type="entry name" value="TPR"/>
    <property type="match status" value="1"/>
</dbReference>
<dbReference type="InterPro" id="IPR014562">
    <property type="entry name" value="UCP030959_TPR_rpt-cont"/>
</dbReference>
<accession>A0A5D0H3Z8</accession>
<keyword evidence="4" id="KW-1185">Reference proteome</keyword>
<feature type="repeat" description="TPR" evidence="1">
    <location>
        <begin position="82"/>
        <end position="115"/>
    </location>
</feature>
<keyword evidence="1" id="KW-0802">TPR repeat</keyword>
<gene>
    <name evidence="3" type="ORF">FUA24_24300</name>
</gene>
<dbReference type="InterPro" id="IPR019734">
    <property type="entry name" value="TPR_rpt"/>
</dbReference>
<dbReference type="OrthoDB" id="794036at2"/>
<dbReference type="Pfam" id="PF13181">
    <property type="entry name" value="TPR_8"/>
    <property type="match status" value="1"/>
</dbReference>
<name>A0A5D0H3Z8_9FLAO</name>
<dbReference type="EMBL" id="VSDQ01000852">
    <property type="protein sequence ID" value="TYA66006.1"/>
    <property type="molecule type" value="Genomic_DNA"/>
</dbReference>
<sequence length="240" mass="28125">MLYYIVIALQAFCIYHVIKNNTSYYWIFLILFVPAVGSIVYLITQVYNKRDADKITNEITNIINPTKKVKDLEKQLAFSDSYQNRVNLADAYLEIGDYQNAIQQYKEALDGNPQNDFYVIKNMVEAFYHVEDYKSILHYTEGISSHKEFPKSRTQFIYGLALEKEGKLDEAEENLKCIDVRFSFYNERLIYAKFLLSRNKTDEAKEILESISSEAQHMTKPNKRLYRSTIAEVEKVLQTI</sequence>
<keyword evidence="2" id="KW-0812">Transmembrane</keyword>
<comment type="caution">
    <text evidence="3">The sequence shown here is derived from an EMBL/GenBank/DDBJ whole genome shotgun (WGS) entry which is preliminary data.</text>
</comment>
<dbReference type="PIRSF" id="PIRSF030959">
    <property type="entry name" value="UCP030959"/>
    <property type="match status" value="1"/>
</dbReference>
<organism evidence="3 4">
    <name type="scientific">Seonamhaeicola marinus</name>
    <dbReference type="NCBI Taxonomy" id="1912246"/>
    <lineage>
        <taxon>Bacteria</taxon>
        <taxon>Pseudomonadati</taxon>
        <taxon>Bacteroidota</taxon>
        <taxon>Flavobacteriia</taxon>
        <taxon>Flavobacteriales</taxon>
        <taxon>Flavobacteriaceae</taxon>
    </lineage>
</organism>
<protein>
    <submittedName>
        <fullName evidence="3">Uncharacterized protein</fullName>
    </submittedName>
</protein>
<dbReference type="SUPFAM" id="SSF48452">
    <property type="entry name" value="TPR-like"/>
    <property type="match status" value="1"/>
</dbReference>
<proteinExistence type="predicted"/>
<evidence type="ECO:0000256" key="1">
    <source>
        <dbReference type="PROSITE-ProRule" id="PRU00339"/>
    </source>
</evidence>
<reference evidence="3 4" key="1">
    <citation type="submission" date="2019-08" db="EMBL/GenBank/DDBJ databases">
        <title>Seonamhaeicola sediminis sp. nov., isolated from marine sediment.</title>
        <authorList>
            <person name="Cao W.R."/>
        </authorList>
    </citation>
    <scope>NUCLEOTIDE SEQUENCE [LARGE SCALE GENOMIC DNA]</scope>
    <source>
        <strain evidence="3 4">B011</strain>
    </source>
</reference>
<dbReference type="PROSITE" id="PS50293">
    <property type="entry name" value="TPR_REGION"/>
    <property type="match status" value="1"/>
</dbReference>
<dbReference type="Gene3D" id="1.25.40.10">
    <property type="entry name" value="Tetratricopeptide repeat domain"/>
    <property type="match status" value="1"/>
</dbReference>
<dbReference type="InterPro" id="IPR011990">
    <property type="entry name" value="TPR-like_helical_dom_sf"/>
</dbReference>
<dbReference type="RefSeq" id="WP_148545992.1">
    <property type="nucleotide sequence ID" value="NZ_VSDQ01000852.1"/>
</dbReference>
<evidence type="ECO:0000313" key="4">
    <source>
        <dbReference type="Proteomes" id="UP000323930"/>
    </source>
</evidence>
<dbReference type="AlphaFoldDB" id="A0A5D0H3Z8"/>